<keyword evidence="1" id="KW-0539">Nucleus</keyword>
<dbReference type="RefSeq" id="XP_069225269.1">
    <property type="nucleotide sequence ID" value="XM_069377625.1"/>
</dbReference>
<gene>
    <name evidence="3" type="ORF">WHR41_09021</name>
</gene>
<comment type="caution">
    <text evidence="3">The sequence shown here is derived from an EMBL/GenBank/DDBJ whole genome shotgun (WGS) entry which is preliminary data.</text>
</comment>
<dbReference type="InterPro" id="IPR036864">
    <property type="entry name" value="Zn2-C6_fun-type_DNA-bd_sf"/>
</dbReference>
<evidence type="ECO:0000259" key="2">
    <source>
        <dbReference type="PROSITE" id="PS50048"/>
    </source>
</evidence>
<dbReference type="PROSITE" id="PS00463">
    <property type="entry name" value="ZN2_CY6_FUNGAL_1"/>
    <property type="match status" value="1"/>
</dbReference>
<dbReference type="PROSITE" id="PS50048">
    <property type="entry name" value="ZN2_CY6_FUNGAL_2"/>
    <property type="match status" value="1"/>
</dbReference>
<dbReference type="EMBL" id="JAAQHG020000062">
    <property type="protein sequence ID" value="KAL1582162.1"/>
    <property type="molecule type" value="Genomic_DNA"/>
</dbReference>
<dbReference type="CDD" id="cd00067">
    <property type="entry name" value="GAL4"/>
    <property type="match status" value="1"/>
</dbReference>
<organism evidence="3 4">
    <name type="scientific">Cladosporium halotolerans</name>
    <dbReference type="NCBI Taxonomy" id="1052096"/>
    <lineage>
        <taxon>Eukaryota</taxon>
        <taxon>Fungi</taxon>
        <taxon>Dikarya</taxon>
        <taxon>Ascomycota</taxon>
        <taxon>Pezizomycotina</taxon>
        <taxon>Dothideomycetes</taxon>
        <taxon>Dothideomycetidae</taxon>
        <taxon>Cladosporiales</taxon>
        <taxon>Cladosporiaceae</taxon>
        <taxon>Cladosporium</taxon>
    </lineage>
</organism>
<evidence type="ECO:0000313" key="4">
    <source>
        <dbReference type="Proteomes" id="UP000803884"/>
    </source>
</evidence>
<dbReference type="PANTHER" id="PTHR37534">
    <property type="entry name" value="TRANSCRIPTIONAL ACTIVATOR PROTEIN UGA3"/>
    <property type="match status" value="1"/>
</dbReference>
<dbReference type="PANTHER" id="PTHR37534:SF7">
    <property type="entry name" value="TRANSCRIPTIONAL ACTIVATOR PROTEIN UGA3"/>
    <property type="match status" value="1"/>
</dbReference>
<dbReference type="GeneID" id="96010463"/>
<proteinExistence type="predicted"/>
<protein>
    <recommendedName>
        <fullName evidence="2">Zn(2)-C6 fungal-type domain-containing protein</fullName>
    </recommendedName>
</protein>
<evidence type="ECO:0000313" key="3">
    <source>
        <dbReference type="EMBL" id="KAL1582162.1"/>
    </source>
</evidence>
<dbReference type="SUPFAM" id="SSF57701">
    <property type="entry name" value="Zn2/Cys6 DNA-binding domain"/>
    <property type="match status" value="1"/>
</dbReference>
<dbReference type="GO" id="GO:0000981">
    <property type="term" value="F:DNA-binding transcription factor activity, RNA polymerase II-specific"/>
    <property type="evidence" value="ECO:0007669"/>
    <property type="project" value="InterPro"/>
</dbReference>
<dbReference type="SMART" id="SM00066">
    <property type="entry name" value="GAL4"/>
    <property type="match status" value="1"/>
</dbReference>
<dbReference type="Proteomes" id="UP000803884">
    <property type="component" value="Unassembled WGS sequence"/>
</dbReference>
<sequence length="101" mass="11390">MADEAAAAAGQKRRRTRSGCLNCRRKRKKCDEKRPRCVKCERGNETCEWDSFVKFQPPTGLPPSTTHGLSGPITLQIGSDSEVSRLEDIRIFPFPANFESY</sequence>
<dbReference type="GO" id="GO:0000976">
    <property type="term" value="F:transcription cis-regulatory region binding"/>
    <property type="evidence" value="ECO:0007669"/>
    <property type="project" value="TreeGrafter"/>
</dbReference>
<dbReference type="InterPro" id="IPR001138">
    <property type="entry name" value="Zn2Cys6_DnaBD"/>
</dbReference>
<feature type="domain" description="Zn(2)-C6 fungal-type" evidence="2">
    <location>
        <begin position="19"/>
        <end position="49"/>
    </location>
</feature>
<evidence type="ECO:0000256" key="1">
    <source>
        <dbReference type="ARBA" id="ARBA00023242"/>
    </source>
</evidence>
<name>A0AB34KAP4_9PEZI</name>
<dbReference type="GO" id="GO:0008270">
    <property type="term" value="F:zinc ion binding"/>
    <property type="evidence" value="ECO:0007669"/>
    <property type="project" value="InterPro"/>
</dbReference>
<dbReference type="AlphaFoldDB" id="A0AB34KAP4"/>
<dbReference type="GO" id="GO:0005634">
    <property type="term" value="C:nucleus"/>
    <property type="evidence" value="ECO:0007669"/>
    <property type="project" value="TreeGrafter"/>
</dbReference>
<reference evidence="3 4" key="1">
    <citation type="journal article" date="2020" name="Microbiol. Resour. Announc.">
        <title>Draft Genome Sequence of a Cladosporium Species Isolated from the Mesophotic Ascidian Didemnum maculosum.</title>
        <authorList>
            <person name="Gioti A."/>
            <person name="Siaperas R."/>
            <person name="Nikolaivits E."/>
            <person name="Le Goff G."/>
            <person name="Ouazzani J."/>
            <person name="Kotoulas G."/>
            <person name="Topakas E."/>
        </authorList>
    </citation>
    <scope>NUCLEOTIDE SEQUENCE [LARGE SCALE GENOMIC DNA]</scope>
    <source>
        <strain evidence="3 4">TM138-S3</strain>
    </source>
</reference>
<dbReference type="GO" id="GO:0045944">
    <property type="term" value="P:positive regulation of transcription by RNA polymerase II"/>
    <property type="evidence" value="ECO:0007669"/>
    <property type="project" value="TreeGrafter"/>
</dbReference>
<dbReference type="Gene3D" id="4.10.240.10">
    <property type="entry name" value="Zn(2)-C6 fungal-type DNA-binding domain"/>
    <property type="match status" value="1"/>
</dbReference>
<keyword evidence="4" id="KW-1185">Reference proteome</keyword>
<accession>A0AB34KAP4</accession>
<dbReference type="Pfam" id="PF00172">
    <property type="entry name" value="Zn_clus"/>
    <property type="match status" value="1"/>
</dbReference>